<dbReference type="InterPro" id="IPR007214">
    <property type="entry name" value="YbaK/aa-tRNA-synth-assoc-dom"/>
</dbReference>
<dbReference type="Pfam" id="PF04073">
    <property type="entry name" value="tRNA_edit"/>
    <property type="match status" value="1"/>
</dbReference>
<keyword evidence="4 12" id="KW-0436">Ligase</keyword>
<gene>
    <name evidence="12" type="ORF">PU648_41420</name>
</gene>
<dbReference type="InterPro" id="IPR045864">
    <property type="entry name" value="aa-tRNA-synth_II/BPL/LPL"/>
</dbReference>
<evidence type="ECO:0000313" key="12">
    <source>
        <dbReference type="EMBL" id="MDU8998716.1"/>
    </source>
</evidence>
<evidence type="ECO:0000259" key="11">
    <source>
        <dbReference type="PROSITE" id="PS50862"/>
    </source>
</evidence>
<keyword evidence="3" id="KW-0963">Cytoplasm</keyword>
<evidence type="ECO:0000256" key="5">
    <source>
        <dbReference type="ARBA" id="ARBA00022741"/>
    </source>
</evidence>
<dbReference type="PANTHER" id="PTHR42753:SF2">
    <property type="entry name" value="PROLINE--TRNA LIGASE"/>
    <property type="match status" value="1"/>
</dbReference>
<evidence type="ECO:0000256" key="3">
    <source>
        <dbReference type="ARBA" id="ARBA00022490"/>
    </source>
</evidence>
<dbReference type="RefSeq" id="WP_316735355.1">
    <property type="nucleotide sequence ID" value="NZ_JARAKF010000001.1"/>
</dbReference>
<dbReference type="SUPFAM" id="SSF55826">
    <property type="entry name" value="YbaK/ProRS associated domain"/>
    <property type="match status" value="1"/>
</dbReference>
<organism evidence="12 13">
    <name type="scientific">Streptomyces mirabilis</name>
    <dbReference type="NCBI Taxonomy" id="68239"/>
    <lineage>
        <taxon>Bacteria</taxon>
        <taxon>Bacillati</taxon>
        <taxon>Actinomycetota</taxon>
        <taxon>Actinomycetes</taxon>
        <taxon>Kitasatosporales</taxon>
        <taxon>Streptomycetaceae</taxon>
        <taxon>Streptomyces</taxon>
    </lineage>
</organism>
<proteinExistence type="predicted"/>
<dbReference type="Proteomes" id="UP001257627">
    <property type="component" value="Unassembled WGS sequence"/>
</dbReference>
<evidence type="ECO:0000256" key="4">
    <source>
        <dbReference type="ARBA" id="ARBA00022598"/>
    </source>
</evidence>
<dbReference type="PRINTS" id="PR01046">
    <property type="entry name" value="TRNASYNTHPRO"/>
</dbReference>
<dbReference type="InterPro" id="IPR036754">
    <property type="entry name" value="YbaK/aa-tRNA-synt-asso_dom_sf"/>
</dbReference>
<dbReference type="InterPro" id="IPR002314">
    <property type="entry name" value="aa-tRNA-synt_IIb"/>
</dbReference>
<dbReference type="InterPro" id="IPR050062">
    <property type="entry name" value="Pro-tRNA_synthetase"/>
</dbReference>
<accession>A0ABU3UXR6</accession>
<name>A0ABU3UXR6_9ACTN</name>
<evidence type="ECO:0000256" key="1">
    <source>
        <dbReference type="ARBA" id="ARBA00012831"/>
    </source>
</evidence>
<keyword evidence="7" id="KW-0648">Protein biosynthesis</keyword>
<evidence type="ECO:0000256" key="6">
    <source>
        <dbReference type="ARBA" id="ARBA00022840"/>
    </source>
</evidence>
<dbReference type="InterPro" id="IPR036621">
    <property type="entry name" value="Anticodon-bd_dom_sf"/>
</dbReference>
<feature type="domain" description="Aminoacyl-transfer RNA synthetases class-II family profile" evidence="11">
    <location>
        <begin position="42"/>
        <end position="461"/>
    </location>
</feature>
<evidence type="ECO:0000256" key="9">
    <source>
        <dbReference type="ARBA" id="ARBA00029731"/>
    </source>
</evidence>
<dbReference type="PANTHER" id="PTHR42753">
    <property type="entry name" value="MITOCHONDRIAL RIBOSOME PROTEIN L39/PROLYL-TRNA LIGASE FAMILY MEMBER"/>
    <property type="match status" value="1"/>
</dbReference>
<keyword evidence="6" id="KW-0067">ATP-binding</keyword>
<dbReference type="Gene3D" id="3.40.50.800">
    <property type="entry name" value="Anticodon-binding domain"/>
    <property type="match status" value="1"/>
</dbReference>
<dbReference type="Gene3D" id="3.30.930.10">
    <property type="entry name" value="Bira Bifunctional Protein, Domain 2"/>
    <property type="match status" value="2"/>
</dbReference>
<dbReference type="Pfam" id="PF00587">
    <property type="entry name" value="tRNA-synt_2b"/>
    <property type="match status" value="1"/>
</dbReference>
<keyword evidence="5" id="KW-0547">Nucleotide-binding</keyword>
<dbReference type="InterPro" id="IPR006195">
    <property type="entry name" value="aa-tRNA-synth_II"/>
</dbReference>
<dbReference type="InterPro" id="IPR002316">
    <property type="entry name" value="Pro-tRNA-ligase_IIa"/>
</dbReference>
<evidence type="ECO:0000256" key="8">
    <source>
        <dbReference type="ARBA" id="ARBA00023146"/>
    </source>
</evidence>
<sequence length="560" mass="60295">MADLIRVSTLWPPVRPRSIDLGATTHGLLEAVGLIREVDLAGSFALMPLGVLIRDRIEAIIRKSFVEHGFGAVMLPMLQSRAIWESSGRWQVYADAEALFRVVGRGEEESACLGPTSEEISVVTVASDLASHRDLPVRLYQSTNKFRNELSPRGGLLRAREFEMADAYTFDADRGGMLAAVEALNAACQSALTRMGLPGVLTIPADGGDISKAPSTEHVVRSELGQSQFVECPNCAYRADPDVAMAAFPRPDRHHAADADAQTAKVMAFGCVRGGEELVVSVVIRGDLQVSHRKVAEVLGASSIRTLSEAEFRACFGVEPHTLNPAIAASTSNEMLFDTSVADLRDFTTVSPLTGLIHGANWGEGPLLDQVTPERPVTVHVADAGLWCGKCGEGIFESHRAIELGHVFELGDRYSTPMGLRFVDREGRHAAPLMACSGIGVGRCLQTLADAFRDERGLSWPAQVAPAQVHVIVAAQGEEAERRALRLQGVLAANGVTTVLDDRDVSLGERFRYAWALGLPHHVVVSTRTEDGVYEHTDRAAGLSQDVTESDLLKILSGVG</sequence>
<dbReference type="EMBL" id="JARAKF010000001">
    <property type="protein sequence ID" value="MDU8998716.1"/>
    <property type="molecule type" value="Genomic_DNA"/>
</dbReference>
<dbReference type="GO" id="GO:0016874">
    <property type="term" value="F:ligase activity"/>
    <property type="evidence" value="ECO:0007669"/>
    <property type="project" value="UniProtKB-KW"/>
</dbReference>
<dbReference type="SUPFAM" id="SSF52954">
    <property type="entry name" value="Class II aaRS ABD-related"/>
    <property type="match status" value="1"/>
</dbReference>
<dbReference type="Pfam" id="PF03129">
    <property type="entry name" value="HGTP_anticodon"/>
    <property type="match status" value="1"/>
</dbReference>
<dbReference type="InterPro" id="IPR004154">
    <property type="entry name" value="Anticodon-bd"/>
</dbReference>
<evidence type="ECO:0000256" key="2">
    <source>
        <dbReference type="ARBA" id="ARBA00019110"/>
    </source>
</evidence>
<evidence type="ECO:0000256" key="10">
    <source>
        <dbReference type="ARBA" id="ARBA00047671"/>
    </source>
</evidence>
<comment type="catalytic activity">
    <reaction evidence="10">
        <text>tRNA(Pro) + L-proline + ATP = L-prolyl-tRNA(Pro) + AMP + diphosphate</text>
        <dbReference type="Rhea" id="RHEA:14305"/>
        <dbReference type="Rhea" id="RHEA-COMP:9700"/>
        <dbReference type="Rhea" id="RHEA-COMP:9702"/>
        <dbReference type="ChEBI" id="CHEBI:30616"/>
        <dbReference type="ChEBI" id="CHEBI:33019"/>
        <dbReference type="ChEBI" id="CHEBI:60039"/>
        <dbReference type="ChEBI" id="CHEBI:78442"/>
        <dbReference type="ChEBI" id="CHEBI:78532"/>
        <dbReference type="ChEBI" id="CHEBI:456215"/>
        <dbReference type="EC" id="6.1.1.15"/>
    </reaction>
</comment>
<protein>
    <recommendedName>
        <fullName evidence="2">Proline--tRNA ligase</fullName>
        <ecNumber evidence="1">6.1.1.15</ecNumber>
    </recommendedName>
    <alternativeName>
        <fullName evidence="9">Prolyl-tRNA synthetase</fullName>
    </alternativeName>
</protein>
<evidence type="ECO:0000256" key="7">
    <source>
        <dbReference type="ARBA" id="ARBA00022917"/>
    </source>
</evidence>
<dbReference type="EC" id="6.1.1.15" evidence="1"/>
<keyword evidence="8" id="KW-0030">Aminoacyl-tRNA synthetase</keyword>
<keyword evidence="13" id="KW-1185">Reference proteome</keyword>
<comment type="caution">
    <text evidence="12">The sequence shown here is derived from an EMBL/GenBank/DDBJ whole genome shotgun (WGS) entry which is preliminary data.</text>
</comment>
<dbReference type="PROSITE" id="PS50862">
    <property type="entry name" value="AA_TRNA_LIGASE_II"/>
    <property type="match status" value="1"/>
</dbReference>
<evidence type="ECO:0000313" key="13">
    <source>
        <dbReference type="Proteomes" id="UP001257627"/>
    </source>
</evidence>
<dbReference type="Gene3D" id="3.90.960.10">
    <property type="entry name" value="YbaK/aminoacyl-tRNA synthetase-associated domain"/>
    <property type="match status" value="1"/>
</dbReference>
<reference evidence="12 13" key="1">
    <citation type="submission" date="2023-02" db="EMBL/GenBank/DDBJ databases">
        <authorList>
            <person name="Maleckis M."/>
        </authorList>
    </citation>
    <scope>NUCLEOTIDE SEQUENCE [LARGE SCALE GENOMIC DNA]</scope>
    <source>
        <strain evidence="12 13">P8-A2</strain>
    </source>
</reference>
<dbReference type="SUPFAM" id="SSF55681">
    <property type="entry name" value="Class II aaRS and biotin synthetases"/>
    <property type="match status" value="1"/>
</dbReference>